<dbReference type="InterPro" id="IPR050300">
    <property type="entry name" value="GDXG_lipolytic_enzyme"/>
</dbReference>
<proteinExistence type="predicted"/>
<dbReference type="Pfam" id="PF07859">
    <property type="entry name" value="Abhydrolase_3"/>
    <property type="match status" value="1"/>
</dbReference>
<dbReference type="PANTHER" id="PTHR48081">
    <property type="entry name" value="AB HYDROLASE SUPERFAMILY PROTEIN C4A8.06C"/>
    <property type="match status" value="1"/>
</dbReference>
<reference evidence="3 4" key="1">
    <citation type="submission" date="2024-07" db="EMBL/GenBank/DDBJ databases">
        <title>Section-level genome sequencing and comparative genomics of Aspergillus sections Usti and Cavernicolus.</title>
        <authorList>
            <consortium name="Lawrence Berkeley National Laboratory"/>
            <person name="Nybo J.L."/>
            <person name="Vesth T.C."/>
            <person name="Theobald S."/>
            <person name="Frisvad J.C."/>
            <person name="Larsen T.O."/>
            <person name="Kjaerboelling I."/>
            <person name="Rothschild-Mancinelli K."/>
            <person name="Lyhne E.K."/>
            <person name="Kogle M.E."/>
            <person name="Barry K."/>
            <person name="Clum A."/>
            <person name="Na H."/>
            <person name="Ledsgaard L."/>
            <person name="Lin J."/>
            <person name="Lipzen A."/>
            <person name="Kuo A."/>
            <person name="Riley R."/>
            <person name="Mondo S."/>
            <person name="LaButti K."/>
            <person name="Haridas S."/>
            <person name="Pangalinan J."/>
            <person name="Salamov A.A."/>
            <person name="Simmons B.A."/>
            <person name="Magnuson J.K."/>
            <person name="Chen J."/>
            <person name="Drula E."/>
            <person name="Henrissat B."/>
            <person name="Wiebenga A."/>
            <person name="Lubbers R.J."/>
            <person name="Gomes A.C."/>
            <person name="Makela M.R."/>
            <person name="Stajich J."/>
            <person name="Grigoriev I.V."/>
            <person name="Mortensen U.H."/>
            <person name="De vries R.P."/>
            <person name="Baker S.E."/>
            <person name="Andersen M.R."/>
        </authorList>
    </citation>
    <scope>NUCLEOTIDE SEQUENCE [LARGE SCALE GENOMIC DNA]</scope>
    <source>
        <strain evidence="3 4">CBS 600.67</strain>
    </source>
</reference>
<evidence type="ECO:0000256" key="1">
    <source>
        <dbReference type="ARBA" id="ARBA00022801"/>
    </source>
</evidence>
<comment type="caution">
    <text evidence="3">The sequence shown here is derived from an EMBL/GenBank/DDBJ whole genome shotgun (WGS) entry which is preliminary data.</text>
</comment>
<dbReference type="Gene3D" id="3.40.50.1820">
    <property type="entry name" value="alpha/beta hydrolase"/>
    <property type="match status" value="1"/>
</dbReference>
<gene>
    <name evidence="3" type="ORF">BDW59DRAFT_174589</name>
</gene>
<dbReference type="EMBL" id="JBFXLS010000071">
    <property type="protein sequence ID" value="KAL2820262.1"/>
    <property type="molecule type" value="Genomic_DNA"/>
</dbReference>
<organism evidence="3 4">
    <name type="scientific">Aspergillus cavernicola</name>
    <dbReference type="NCBI Taxonomy" id="176166"/>
    <lineage>
        <taxon>Eukaryota</taxon>
        <taxon>Fungi</taxon>
        <taxon>Dikarya</taxon>
        <taxon>Ascomycota</taxon>
        <taxon>Pezizomycotina</taxon>
        <taxon>Eurotiomycetes</taxon>
        <taxon>Eurotiomycetidae</taxon>
        <taxon>Eurotiales</taxon>
        <taxon>Aspergillaceae</taxon>
        <taxon>Aspergillus</taxon>
        <taxon>Aspergillus subgen. Nidulantes</taxon>
    </lineage>
</organism>
<sequence>MAKQPAAYPFPYSKAAQLDSRINIARPVIDQTLAPIVDAYPLPEELDLDFMHGVTAKEDNEAFVCTNAQSIIKSVPHLKHTEHFIPGCGGNRIVLSVIAPQAPTSATLPALYRIHGGGMIAGDRFAGLTELLDLLKCIECVEYRLAPENRAPGPADDCYAGLVWMSEKATSLGIDPAGIVVWGVPSGAALAAVLCLMVRDRKAPAIPIKAQMFISPMLDDRCQSVSDRQFEYGSPWCGVSDCMAWAHVTGEGRGSDEVSLYQAPSRAKDLSDLPPAYIDTAECEVFRDHAVLYAPKMLRCGSTCELHIWPDAFHLFDGVDNLDVPLIHAAIEARQTWVRRMMQPIGIDGDSNLLL</sequence>
<feature type="domain" description="Alpha/beta hydrolase fold-3" evidence="2">
    <location>
        <begin position="114"/>
        <end position="316"/>
    </location>
</feature>
<dbReference type="SUPFAM" id="SSF53474">
    <property type="entry name" value="alpha/beta-Hydrolases"/>
    <property type="match status" value="1"/>
</dbReference>
<dbReference type="InterPro" id="IPR029058">
    <property type="entry name" value="AB_hydrolase_fold"/>
</dbReference>
<keyword evidence="4" id="KW-1185">Reference proteome</keyword>
<dbReference type="Proteomes" id="UP001610335">
    <property type="component" value="Unassembled WGS sequence"/>
</dbReference>
<dbReference type="PANTHER" id="PTHR48081:SF8">
    <property type="entry name" value="ALPHA_BETA HYDROLASE FOLD-3 DOMAIN-CONTAINING PROTEIN-RELATED"/>
    <property type="match status" value="1"/>
</dbReference>
<evidence type="ECO:0000313" key="4">
    <source>
        <dbReference type="Proteomes" id="UP001610335"/>
    </source>
</evidence>
<evidence type="ECO:0000313" key="3">
    <source>
        <dbReference type="EMBL" id="KAL2820262.1"/>
    </source>
</evidence>
<dbReference type="InterPro" id="IPR013094">
    <property type="entry name" value="AB_hydrolase_3"/>
</dbReference>
<keyword evidence="1 3" id="KW-0378">Hydrolase</keyword>
<dbReference type="GO" id="GO:0016787">
    <property type="term" value="F:hydrolase activity"/>
    <property type="evidence" value="ECO:0007669"/>
    <property type="project" value="UniProtKB-KW"/>
</dbReference>
<protein>
    <submittedName>
        <fullName evidence="3">Alpha/Beta hydrolase protein</fullName>
    </submittedName>
</protein>
<accession>A0ABR4HY07</accession>
<name>A0ABR4HY07_9EURO</name>
<evidence type="ECO:0000259" key="2">
    <source>
        <dbReference type="Pfam" id="PF07859"/>
    </source>
</evidence>